<accession>A0A090V089</accession>
<comment type="subcellular location">
    <subcellularLocation>
        <location evidence="1">Periplasm</location>
    </subcellularLocation>
</comment>
<feature type="chain" id="PRO_5001864795" evidence="3">
    <location>
        <begin position="25"/>
        <end position="427"/>
    </location>
</feature>
<dbReference type="EMBL" id="BBMZ01000002">
    <property type="protein sequence ID" value="GAL56694.1"/>
    <property type="molecule type" value="Genomic_DNA"/>
</dbReference>
<dbReference type="RefSeq" id="WP_042388092.1">
    <property type="nucleotide sequence ID" value="NZ_BBMZ01000002.1"/>
</dbReference>
<dbReference type="AlphaFoldDB" id="A0A090V089"/>
<evidence type="ECO:0000256" key="3">
    <source>
        <dbReference type="SAM" id="SignalP"/>
    </source>
</evidence>
<dbReference type="STRING" id="1115515.EV102420_02_02990"/>
<dbReference type="PROSITE" id="PS51257">
    <property type="entry name" value="PROKAR_LIPOPROTEIN"/>
    <property type="match status" value="1"/>
</dbReference>
<reference evidence="4 5" key="1">
    <citation type="submission" date="2014-09" db="EMBL/GenBank/DDBJ databases">
        <title>Whole genome shotgun sequence of Escherichia vulneris NBRC 102420.</title>
        <authorList>
            <person name="Yoshida Y."/>
            <person name="Hosoyama A."/>
            <person name="Tsuchikane K."/>
            <person name="Ohji S."/>
            <person name="Ichikawa N."/>
            <person name="Kimura A."/>
            <person name="Yamazoe A."/>
            <person name="Ezaki T."/>
            <person name="Fujita N."/>
        </authorList>
    </citation>
    <scope>NUCLEOTIDE SEQUENCE [LARGE SCALE GENOMIC DNA]</scope>
    <source>
        <strain evidence="4 5">NBRC 102420</strain>
    </source>
</reference>
<dbReference type="OrthoDB" id="9808332at2"/>
<evidence type="ECO:0000313" key="4">
    <source>
        <dbReference type="EMBL" id="GAL56694.1"/>
    </source>
</evidence>
<dbReference type="PANTHER" id="PTHR43649:SF11">
    <property type="entry name" value="ABC TRANSPORTER SUBSTRATE-BINDING PROTEIN YESO-RELATED"/>
    <property type="match status" value="1"/>
</dbReference>
<sequence length="427" mass="48176">MHKLIAPVAASFLLACSCLTAAQAAEIRISWWGGNSRHQATLEAIKLFEEKYPDIKVKAEYAGWEGYLSRLTVQIAGGNEPDVIQTNWNWLPLFSKDGNGFYDLYSQKAVIDLQQYDPQSLSSTTVNGKLNGLPVAVTARSFYYNKKLWEEMGVSYPQSWTELMAAGKAFAAKDKEKYPLVLDYMESLTLVQSWMVQKYNIPAIDESTGKFTYTPQQWEAFFQIYKDLVDSHVFPSMRVLTSYGKTNTWEMRPWIQGKWGGVYMWNTNAVMYENNLTAPYDKLELGPFFMLPGAKDAGLFFKPTMMFSIGKSTKYPAEAAKLIDFLMNDPQGVKAMGLERGTPLSKKAYQQLSEEGVIQEDNITVAGIKSSLALPHAIPTSPYFDNPKFVELWRNTIENIDHGKLTVKEAAEQFPRNAGRILSKAAK</sequence>
<proteinExistence type="inferred from homology"/>
<gene>
    <name evidence="4" type="primary">ycjN</name>
    <name evidence="4" type="ORF">EV102420_02_02990</name>
</gene>
<dbReference type="InterPro" id="IPR006059">
    <property type="entry name" value="SBP"/>
</dbReference>
<evidence type="ECO:0000256" key="1">
    <source>
        <dbReference type="ARBA" id="ARBA00004418"/>
    </source>
</evidence>
<dbReference type="eggNOG" id="COG1653">
    <property type="taxonomic scope" value="Bacteria"/>
</dbReference>
<comment type="similarity">
    <text evidence="2">Belongs to the bacterial solute-binding protein 1 family.</text>
</comment>
<evidence type="ECO:0000256" key="2">
    <source>
        <dbReference type="ARBA" id="ARBA00008520"/>
    </source>
</evidence>
<keyword evidence="5" id="KW-1185">Reference proteome</keyword>
<dbReference type="Gene3D" id="3.40.190.10">
    <property type="entry name" value="Periplasmic binding protein-like II"/>
    <property type="match status" value="2"/>
</dbReference>
<dbReference type="Proteomes" id="UP000029462">
    <property type="component" value="Unassembled WGS sequence"/>
</dbReference>
<keyword evidence="3" id="KW-0732">Signal</keyword>
<organism evidence="4 5">
    <name type="scientific">Pseudescherichia vulneris NBRC 102420</name>
    <dbReference type="NCBI Taxonomy" id="1115515"/>
    <lineage>
        <taxon>Bacteria</taxon>
        <taxon>Pseudomonadati</taxon>
        <taxon>Pseudomonadota</taxon>
        <taxon>Gammaproteobacteria</taxon>
        <taxon>Enterobacterales</taxon>
        <taxon>Enterobacteriaceae</taxon>
        <taxon>Pseudescherichia</taxon>
    </lineage>
</organism>
<feature type="signal peptide" evidence="3">
    <location>
        <begin position="1"/>
        <end position="24"/>
    </location>
</feature>
<dbReference type="PANTHER" id="PTHR43649">
    <property type="entry name" value="ARABINOSE-BINDING PROTEIN-RELATED"/>
    <property type="match status" value="1"/>
</dbReference>
<name>A0A090V089_PSEVU</name>
<dbReference type="GO" id="GO:0030288">
    <property type="term" value="C:outer membrane-bounded periplasmic space"/>
    <property type="evidence" value="ECO:0007669"/>
    <property type="project" value="UniProtKB-ARBA"/>
</dbReference>
<comment type="caution">
    <text evidence="4">The sequence shown here is derived from an EMBL/GenBank/DDBJ whole genome shotgun (WGS) entry which is preliminary data.</text>
</comment>
<dbReference type="SUPFAM" id="SSF53850">
    <property type="entry name" value="Periplasmic binding protein-like II"/>
    <property type="match status" value="1"/>
</dbReference>
<dbReference type="Pfam" id="PF01547">
    <property type="entry name" value="SBP_bac_1"/>
    <property type="match status" value="1"/>
</dbReference>
<dbReference type="InterPro" id="IPR050490">
    <property type="entry name" value="Bact_solute-bd_prot1"/>
</dbReference>
<protein>
    <submittedName>
        <fullName evidence="4">Putative ABC transporter substrate-binding periplasmic protein YcjN</fullName>
    </submittedName>
</protein>
<evidence type="ECO:0000313" key="5">
    <source>
        <dbReference type="Proteomes" id="UP000029462"/>
    </source>
</evidence>